<organism evidence="3 4">
    <name type="scientific">Candidatus Gottesmanbacteria bacterium RIFCSPLOWO2_01_FULL_43_11b</name>
    <dbReference type="NCBI Taxonomy" id="1798392"/>
    <lineage>
        <taxon>Bacteria</taxon>
        <taxon>Candidatus Gottesmaniibacteriota</taxon>
    </lineage>
</organism>
<sequence length="330" mass="36322">METNRKKIVCIGGGTGTFVVLRGLKHHPVSLTAIVTMSDSGGSNKRIRDEFGLLPTSDIRQCFVALSDENGGVGLLRKLFMHRFEKGKGISGMTFGNLFMAALSDILGSQKEAIKQTGKVLRIRGTVIPVTYTQTNLRAQYEDGHTVSEEHFIDEPIHDGRLKIVSVELKPKAQANPDAIRAIEQADLIVLGPGDLYTSLIPNLLISGISGAIKRSKAKKVYIVNLMTKYGQTYNFTARDHVNALSEYIGSSTLDYVLINNKKLPKTALDLYKKSHEFPVEDNLNNDNSHKVIRADLASQALITRAATDRLIRSLIRHDSTKLGGVLIKL</sequence>
<dbReference type="Gene3D" id="3.40.50.10680">
    <property type="entry name" value="CofD-like domains"/>
    <property type="match status" value="1"/>
</dbReference>
<dbReference type="InterPro" id="IPR038136">
    <property type="entry name" value="CofD-like_dom_sf"/>
</dbReference>
<dbReference type="Pfam" id="PF01933">
    <property type="entry name" value="CofD"/>
    <property type="match status" value="1"/>
</dbReference>
<comment type="similarity">
    <text evidence="2">Belongs to the gluconeogenesis factor family.</text>
</comment>
<dbReference type="GO" id="GO:0008360">
    <property type="term" value="P:regulation of cell shape"/>
    <property type="evidence" value="ECO:0007669"/>
    <property type="project" value="UniProtKB-UniRule"/>
</dbReference>
<dbReference type="Proteomes" id="UP000178759">
    <property type="component" value="Unassembled WGS sequence"/>
</dbReference>
<evidence type="ECO:0000256" key="1">
    <source>
        <dbReference type="ARBA" id="ARBA00022490"/>
    </source>
</evidence>
<name>A0A1F6AG86_9BACT</name>
<dbReference type="PANTHER" id="PTHR30135">
    <property type="entry name" value="UNCHARACTERIZED PROTEIN YVCK-RELATED"/>
    <property type="match status" value="1"/>
</dbReference>
<protein>
    <recommendedName>
        <fullName evidence="2">Putative gluconeogenesis factor</fullName>
    </recommendedName>
</protein>
<dbReference type="CDD" id="cd07187">
    <property type="entry name" value="YvcK_like"/>
    <property type="match status" value="1"/>
</dbReference>
<dbReference type="AlphaFoldDB" id="A0A1F6AG86"/>
<evidence type="ECO:0000313" key="4">
    <source>
        <dbReference type="Proteomes" id="UP000178759"/>
    </source>
</evidence>
<proteinExistence type="inferred from homology"/>
<dbReference type="SUPFAM" id="SSF142338">
    <property type="entry name" value="CofD-like"/>
    <property type="match status" value="1"/>
</dbReference>
<dbReference type="GO" id="GO:0043743">
    <property type="term" value="F:LPPG:FO 2-phospho-L-lactate transferase activity"/>
    <property type="evidence" value="ECO:0007669"/>
    <property type="project" value="InterPro"/>
</dbReference>
<dbReference type="STRING" id="1798392.A3A79_00135"/>
<comment type="function">
    <text evidence="2">Required for morphogenesis under gluconeogenic growth conditions.</text>
</comment>
<keyword evidence="1 2" id="KW-0963">Cytoplasm</keyword>
<dbReference type="InterPro" id="IPR010119">
    <property type="entry name" value="Gluconeogen_factor"/>
</dbReference>
<evidence type="ECO:0000256" key="2">
    <source>
        <dbReference type="HAMAP-Rule" id="MF_00973"/>
    </source>
</evidence>
<dbReference type="PANTHER" id="PTHR30135:SF3">
    <property type="entry name" value="GLUCONEOGENESIS FACTOR-RELATED"/>
    <property type="match status" value="1"/>
</dbReference>
<dbReference type="GO" id="GO:0005737">
    <property type="term" value="C:cytoplasm"/>
    <property type="evidence" value="ECO:0007669"/>
    <property type="project" value="UniProtKB-SubCell"/>
</dbReference>
<comment type="caution">
    <text evidence="3">The sequence shown here is derived from an EMBL/GenBank/DDBJ whole genome shotgun (WGS) entry which is preliminary data.</text>
</comment>
<reference evidence="3 4" key="1">
    <citation type="journal article" date="2016" name="Nat. Commun.">
        <title>Thousands of microbial genomes shed light on interconnected biogeochemical processes in an aquifer system.</title>
        <authorList>
            <person name="Anantharaman K."/>
            <person name="Brown C.T."/>
            <person name="Hug L.A."/>
            <person name="Sharon I."/>
            <person name="Castelle C.J."/>
            <person name="Probst A.J."/>
            <person name="Thomas B.C."/>
            <person name="Singh A."/>
            <person name="Wilkins M.J."/>
            <person name="Karaoz U."/>
            <person name="Brodie E.L."/>
            <person name="Williams K.H."/>
            <person name="Hubbard S.S."/>
            <person name="Banfield J.F."/>
        </authorList>
    </citation>
    <scope>NUCLEOTIDE SEQUENCE [LARGE SCALE GENOMIC DNA]</scope>
</reference>
<dbReference type="EMBL" id="MFJV01000001">
    <property type="protein sequence ID" value="OGG23616.1"/>
    <property type="molecule type" value="Genomic_DNA"/>
</dbReference>
<gene>
    <name evidence="3" type="ORF">A3A79_00135</name>
</gene>
<dbReference type="NCBIfam" id="TIGR01826">
    <property type="entry name" value="CofD_related"/>
    <property type="match status" value="1"/>
</dbReference>
<comment type="subcellular location">
    <subcellularLocation>
        <location evidence="2">Cytoplasm</location>
    </subcellularLocation>
</comment>
<evidence type="ECO:0000313" key="3">
    <source>
        <dbReference type="EMBL" id="OGG23616.1"/>
    </source>
</evidence>
<dbReference type="HAMAP" id="MF_00973">
    <property type="entry name" value="Gluconeogen_factor"/>
    <property type="match status" value="1"/>
</dbReference>
<accession>A0A1F6AG86</accession>
<dbReference type="InterPro" id="IPR002882">
    <property type="entry name" value="CofD"/>
</dbReference>